<dbReference type="EMBL" id="LAZR01002551">
    <property type="protein sequence ID" value="KKN28573.1"/>
    <property type="molecule type" value="Genomic_DNA"/>
</dbReference>
<feature type="non-terminal residue" evidence="1">
    <location>
        <position position="1"/>
    </location>
</feature>
<organism evidence="1">
    <name type="scientific">marine sediment metagenome</name>
    <dbReference type="NCBI Taxonomy" id="412755"/>
    <lineage>
        <taxon>unclassified sequences</taxon>
        <taxon>metagenomes</taxon>
        <taxon>ecological metagenomes</taxon>
    </lineage>
</organism>
<gene>
    <name evidence="1" type="ORF">LCGC14_0853030</name>
</gene>
<accession>A0A0F9SGS5</accession>
<name>A0A0F9SGS5_9ZZZZ</name>
<proteinExistence type="predicted"/>
<reference evidence="1" key="1">
    <citation type="journal article" date="2015" name="Nature">
        <title>Complex archaea that bridge the gap between prokaryotes and eukaryotes.</title>
        <authorList>
            <person name="Spang A."/>
            <person name="Saw J.H."/>
            <person name="Jorgensen S.L."/>
            <person name="Zaremba-Niedzwiedzka K."/>
            <person name="Martijn J."/>
            <person name="Lind A.E."/>
            <person name="van Eijk R."/>
            <person name="Schleper C."/>
            <person name="Guy L."/>
            <person name="Ettema T.J."/>
        </authorList>
    </citation>
    <scope>NUCLEOTIDE SEQUENCE</scope>
</reference>
<comment type="caution">
    <text evidence="1">The sequence shown here is derived from an EMBL/GenBank/DDBJ whole genome shotgun (WGS) entry which is preliminary data.</text>
</comment>
<dbReference type="AlphaFoldDB" id="A0A0F9SGS5"/>
<sequence>RENGTVTWPEIEKGMAHLENNLLSNAVNMGNLKNTARFRGFTMKEYLHWLWNNPKAGQSPYKQFEGVMKPDRLDEHGDVVYIFDKERAYGEVTNNG</sequence>
<protein>
    <submittedName>
        <fullName evidence="1">Uncharacterized protein</fullName>
    </submittedName>
</protein>
<evidence type="ECO:0000313" key="1">
    <source>
        <dbReference type="EMBL" id="KKN28573.1"/>
    </source>
</evidence>